<evidence type="ECO:0000313" key="7">
    <source>
        <dbReference type="Proteomes" id="UP000640274"/>
    </source>
</evidence>
<feature type="transmembrane region" description="Helical" evidence="5">
    <location>
        <begin position="107"/>
        <end position="126"/>
    </location>
</feature>
<dbReference type="NCBIfam" id="TIGR00945">
    <property type="entry name" value="tatC"/>
    <property type="match status" value="1"/>
</dbReference>
<evidence type="ECO:0000256" key="1">
    <source>
        <dbReference type="ARBA" id="ARBA00004141"/>
    </source>
</evidence>
<feature type="transmembrane region" description="Helical" evidence="5">
    <location>
        <begin position="20"/>
        <end position="42"/>
    </location>
</feature>
<dbReference type="PRINTS" id="PR01840">
    <property type="entry name" value="TATCFAMILY"/>
</dbReference>
<dbReference type="GO" id="GO:0043953">
    <property type="term" value="P:protein transport by the Tat complex"/>
    <property type="evidence" value="ECO:0007669"/>
    <property type="project" value="UniProtKB-UniRule"/>
</dbReference>
<keyword evidence="5" id="KW-0813">Transport</keyword>
<dbReference type="PROSITE" id="PS01218">
    <property type="entry name" value="TATC"/>
    <property type="match status" value="1"/>
</dbReference>
<keyword evidence="4 5" id="KW-0472">Membrane</keyword>
<dbReference type="InterPro" id="IPR002033">
    <property type="entry name" value="TatC"/>
</dbReference>
<keyword evidence="2 5" id="KW-0812">Transmembrane</keyword>
<keyword evidence="3 5" id="KW-1133">Transmembrane helix</keyword>
<dbReference type="AlphaFoldDB" id="A0A934JBS9"/>
<name>A0A934JBS9_9BACL</name>
<keyword evidence="5" id="KW-0811">Translocation</keyword>
<dbReference type="GO" id="GO:0065002">
    <property type="term" value="P:intracellular protein transmembrane transport"/>
    <property type="evidence" value="ECO:0007669"/>
    <property type="project" value="TreeGrafter"/>
</dbReference>
<gene>
    <name evidence="5 6" type="primary">tatC</name>
    <name evidence="6" type="ORF">JFN88_22145</name>
</gene>
<protein>
    <recommendedName>
        <fullName evidence="5">Sec-independent protein translocase protein TatC</fullName>
    </recommendedName>
</protein>
<keyword evidence="7" id="KW-1185">Reference proteome</keyword>
<comment type="subunit">
    <text evidence="5">Forms a complex with TatA.</text>
</comment>
<sequence length="256" mass="28859">MKSDSIMPILAHISELRKRLIKIFIMLAISTAGGLFVSPRILNHLKTVPPASEISWNVFSPWDGIRMYMNIALIFAVAVTLPYILFELWQFVKAGLSKHEQKMALRYIPYTVLCFATGLSFAYYVVFPMSYTFTTNISRKLDLVETYGITQYLGFMMNIILPVSLAFELPVVVMFLTAIGILTPKRLRTMRRYAYLVLVIVSALISPPEFISHLMVLVPLIVLYELSVWLSGIVFRKRQARQGLAVAGAGVGEVQG</sequence>
<dbReference type="GO" id="GO:0033281">
    <property type="term" value="C:TAT protein transport complex"/>
    <property type="evidence" value="ECO:0007669"/>
    <property type="project" value="UniProtKB-UniRule"/>
</dbReference>
<proteinExistence type="inferred from homology"/>
<reference evidence="6" key="1">
    <citation type="submission" date="2020-12" db="EMBL/GenBank/DDBJ databases">
        <authorList>
            <person name="Huq M.A."/>
        </authorList>
    </citation>
    <scope>NUCLEOTIDE SEQUENCE</scope>
    <source>
        <strain evidence="6">MAHUQ-46</strain>
    </source>
</reference>
<dbReference type="EMBL" id="JAELUP010000107">
    <property type="protein sequence ID" value="MBJ6363920.1"/>
    <property type="molecule type" value="Genomic_DNA"/>
</dbReference>
<dbReference type="HAMAP" id="MF_00902">
    <property type="entry name" value="TatC"/>
    <property type="match status" value="1"/>
</dbReference>
<feature type="transmembrane region" description="Helical" evidence="5">
    <location>
        <begin position="159"/>
        <end position="181"/>
    </location>
</feature>
<evidence type="ECO:0000256" key="2">
    <source>
        <dbReference type="ARBA" id="ARBA00022692"/>
    </source>
</evidence>
<keyword evidence="5" id="KW-0653">Protein transport</keyword>
<feature type="transmembrane region" description="Helical" evidence="5">
    <location>
        <begin position="67"/>
        <end position="86"/>
    </location>
</feature>
<comment type="subcellular location">
    <subcellularLocation>
        <location evidence="5">Cell membrane</location>
        <topology evidence="5">Multi-pass membrane protein</topology>
    </subcellularLocation>
    <subcellularLocation>
        <location evidence="1">Membrane</location>
        <topology evidence="1">Multi-pass membrane protein</topology>
    </subcellularLocation>
</comment>
<comment type="caution">
    <text evidence="6">The sequence shown here is derived from an EMBL/GenBank/DDBJ whole genome shotgun (WGS) entry which is preliminary data.</text>
</comment>
<organism evidence="6 7">
    <name type="scientific">Paenibacillus roseus</name>
    <dbReference type="NCBI Taxonomy" id="2798579"/>
    <lineage>
        <taxon>Bacteria</taxon>
        <taxon>Bacillati</taxon>
        <taxon>Bacillota</taxon>
        <taxon>Bacilli</taxon>
        <taxon>Bacillales</taxon>
        <taxon>Paenibacillaceae</taxon>
        <taxon>Paenibacillus</taxon>
    </lineage>
</organism>
<keyword evidence="5" id="KW-1003">Cell membrane</keyword>
<dbReference type="Proteomes" id="UP000640274">
    <property type="component" value="Unassembled WGS sequence"/>
</dbReference>
<comment type="similarity">
    <text evidence="5">Belongs to the TatC family.</text>
</comment>
<dbReference type="PANTHER" id="PTHR30371">
    <property type="entry name" value="SEC-INDEPENDENT PROTEIN TRANSLOCASE PROTEIN TATC"/>
    <property type="match status" value="1"/>
</dbReference>
<comment type="function">
    <text evidence="5">Part of the twin-arginine translocation (Tat) system that transports large folded proteins containing a characteristic twin-arginine motif in their signal peptide across membranes.</text>
</comment>
<evidence type="ECO:0000256" key="4">
    <source>
        <dbReference type="ARBA" id="ARBA00023136"/>
    </source>
</evidence>
<dbReference type="PANTHER" id="PTHR30371:SF0">
    <property type="entry name" value="SEC-INDEPENDENT PROTEIN TRANSLOCASE PROTEIN TATC, CHLOROPLASTIC-RELATED"/>
    <property type="match status" value="1"/>
</dbReference>
<dbReference type="RefSeq" id="WP_199021515.1">
    <property type="nucleotide sequence ID" value="NZ_JAELUP010000107.1"/>
</dbReference>
<accession>A0A934JBS9</accession>
<dbReference type="InterPro" id="IPR019820">
    <property type="entry name" value="Sec-indep_translocase_CS"/>
</dbReference>
<evidence type="ECO:0000256" key="5">
    <source>
        <dbReference type="HAMAP-Rule" id="MF_00902"/>
    </source>
</evidence>
<evidence type="ECO:0000313" key="6">
    <source>
        <dbReference type="EMBL" id="MBJ6363920.1"/>
    </source>
</evidence>
<evidence type="ECO:0000256" key="3">
    <source>
        <dbReference type="ARBA" id="ARBA00022989"/>
    </source>
</evidence>
<dbReference type="GO" id="GO:0009977">
    <property type="term" value="F:proton motive force dependent protein transmembrane transporter activity"/>
    <property type="evidence" value="ECO:0007669"/>
    <property type="project" value="TreeGrafter"/>
</dbReference>
<feature type="transmembrane region" description="Helical" evidence="5">
    <location>
        <begin position="193"/>
        <end position="211"/>
    </location>
</feature>
<dbReference type="Pfam" id="PF00902">
    <property type="entry name" value="TatC"/>
    <property type="match status" value="1"/>
</dbReference>
<feature type="transmembrane region" description="Helical" evidence="5">
    <location>
        <begin position="217"/>
        <end position="235"/>
    </location>
</feature>